<evidence type="ECO:0000256" key="4">
    <source>
        <dbReference type="ARBA" id="ARBA00023239"/>
    </source>
</evidence>
<dbReference type="Pfam" id="PF04828">
    <property type="entry name" value="GFA"/>
    <property type="match status" value="1"/>
</dbReference>
<dbReference type="RefSeq" id="WP_100786891.1">
    <property type="nucleotide sequence ID" value="NZ_NPDU01000010.1"/>
</dbReference>
<name>A0A2M9YKL3_9LEPT</name>
<organism evidence="6 9">
    <name type="scientific">Leptospira adleri</name>
    <dbReference type="NCBI Taxonomy" id="2023186"/>
    <lineage>
        <taxon>Bacteria</taxon>
        <taxon>Pseudomonadati</taxon>
        <taxon>Spirochaetota</taxon>
        <taxon>Spirochaetia</taxon>
        <taxon>Leptospirales</taxon>
        <taxon>Leptospiraceae</taxon>
        <taxon>Leptospira</taxon>
    </lineage>
</organism>
<protein>
    <submittedName>
        <fullName evidence="6">Aldehyde-activating protein</fullName>
    </submittedName>
</protein>
<evidence type="ECO:0000256" key="1">
    <source>
        <dbReference type="ARBA" id="ARBA00005495"/>
    </source>
</evidence>
<dbReference type="InterPro" id="IPR006913">
    <property type="entry name" value="CENP-V/GFA"/>
</dbReference>
<proteinExistence type="inferred from homology"/>
<accession>A0A2M9YKL3</accession>
<keyword evidence="2" id="KW-0479">Metal-binding</keyword>
<dbReference type="SUPFAM" id="SSF51316">
    <property type="entry name" value="Mss4-like"/>
    <property type="match status" value="1"/>
</dbReference>
<gene>
    <name evidence="7" type="ORF">CH376_05455</name>
    <name evidence="6" type="ORF">CH380_16675</name>
</gene>
<evidence type="ECO:0000256" key="3">
    <source>
        <dbReference type="ARBA" id="ARBA00022833"/>
    </source>
</evidence>
<evidence type="ECO:0000313" key="7">
    <source>
        <dbReference type="EMBL" id="PJZ62937.1"/>
    </source>
</evidence>
<comment type="similarity">
    <text evidence="1">Belongs to the Gfa family.</text>
</comment>
<evidence type="ECO:0000313" key="8">
    <source>
        <dbReference type="Proteomes" id="UP000232149"/>
    </source>
</evidence>
<keyword evidence="3" id="KW-0862">Zinc</keyword>
<dbReference type="AlphaFoldDB" id="A0A2M9YKL3"/>
<dbReference type="Gene3D" id="3.90.1590.10">
    <property type="entry name" value="glutathione-dependent formaldehyde- activating enzyme (gfa)"/>
    <property type="match status" value="1"/>
</dbReference>
<evidence type="ECO:0000259" key="5">
    <source>
        <dbReference type="PROSITE" id="PS51891"/>
    </source>
</evidence>
<dbReference type="GO" id="GO:0016846">
    <property type="term" value="F:carbon-sulfur lyase activity"/>
    <property type="evidence" value="ECO:0007669"/>
    <property type="project" value="InterPro"/>
</dbReference>
<dbReference type="GO" id="GO:0046872">
    <property type="term" value="F:metal ion binding"/>
    <property type="evidence" value="ECO:0007669"/>
    <property type="project" value="UniProtKB-KW"/>
</dbReference>
<comment type="caution">
    <text evidence="6">The sequence shown here is derived from an EMBL/GenBank/DDBJ whole genome shotgun (WGS) entry which is preliminary data.</text>
</comment>
<dbReference type="Proteomes" id="UP000232188">
    <property type="component" value="Unassembled WGS sequence"/>
</dbReference>
<keyword evidence="4" id="KW-0456">Lyase</keyword>
<dbReference type="InterPro" id="IPR011057">
    <property type="entry name" value="Mss4-like_sf"/>
</dbReference>
<sequence>MADKYSGACFCGSVEIEVSGSPEAMGYCHCSSCRSWSAAPVNAFTLWKPENVKITKGAEFVGKFTKTPASDRQFCTKCGGHLLTVHPTFGLTDVYAATIPSYPFSPAVHVNYPENVMRIKDGLPKLKDYPAEIGGSGQIVPE</sequence>
<evidence type="ECO:0000313" key="9">
    <source>
        <dbReference type="Proteomes" id="UP000232188"/>
    </source>
</evidence>
<dbReference type="PROSITE" id="PS51891">
    <property type="entry name" value="CENP_V_GFA"/>
    <property type="match status" value="1"/>
</dbReference>
<keyword evidence="8" id="KW-1185">Reference proteome</keyword>
<dbReference type="EMBL" id="NPDU01000010">
    <property type="protein sequence ID" value="PJZ62937.1"/>
    <property type="molecule type" value="Genomic_DNA"/>
</dbReference>
<dbReference type="PANTHER" id="PTHR33337:SF40">
    <property type="entry name" value="CENP-V_GFA DOMAIN-CONTAINING PROTEIN-RELATED"/>
    <property type="match status" value="1"/>
</dbReference>
<evidence type="ECO:0000256" key="2">
    <source>
        <dbReference type="ARBA" id="ARBA00022723"/>
    </source>
</evidence>
<dbReference type="Proteomes" id="UP000232149">
    <property type="component" value="Unassembled WGS sequence"/>
</dbReference>
<dbReference type="EMBL" id="NPDV01000016">
    <property type="protein sequence ID" value="PJZ52075.1"/>
    <property type="molecule type" value="Genomic_DNA"/>
</dbReference>
<evidence type="ECO:0000313" key="6">
    <source>
        <dbReference type="EMBL" id="PJZ52075.1"/>
    </source>
</evidence>
<dbReference type="PANTHER" id="PTHR33337">
    <property type="entry name" value="GFA DOMAIN-CONTAINING PROTEIN"/>
    <property type="match status" value="1"/>
</dbReference>
<reference evidence="8 9" key="1">
    <citation type="submission" date="2017-07" db="EMBL/GenBank/DDBJ databases">
        <title>Leptospira spp. isolated from tropical soils.</title>
        <authorList>
            <person name="Thibeaux R."/>
            <person name="Iraola G."/>
            <person name="Ferres I."/>
            <person name="Bierque E."/>
            <person name="Girault D."/>
            <person name="Soupe-Gilbert M.-E."/>
            <person name="Picardeau M."/>
            <person name="Goarant C."/>
        </authorList>
    </citation>
    <scope>NUCLEOTIDE SEQUENCE [LARGE SCALE GENOMIC DNA]</scope>
    <source>
        <strain evidence="6 9">FH2-B-C1</strain>
        <strain evidence="7 8">FH2-B-D1</strain>
    </source>
</reference>
<feature type="domain" description="CENP-V/GFA" evidence="5">
    <location>
        <begin position="5"/>
        <end position="128"/>
    </location>
</feature>